<protein>
    <submittedName>
        <fullName evidence="2">Uncharacterized protein</fullName>
    </submittedName>
</protein>
<dbReference type="EMBL" id="CP022115">
    <property type="protein sequence ID" value="ASJ24773.1"/>
    <property type="molecule type" value="Genomic_DNA"/>
</dbReference>
<evidence type="ECO:0000313" key="2">
    <source>
        <dbReference type="EMBL" id="ASJ24773.1"/>
    </source>
</evidence>
<evidence type="ECO:0000313" key="3">
    <source>
        <dbReference type="Proteomes" id="UP000197424"/>
    </source>
</evidence>
<accession>A0A248LKT3</accession>
<feature type="region of interest" description="Disordered" evidence="1">
    <location>
        <begin position="1"/>
        <end position="26"/>
    </location>
</feature>
<dbReference type="Proteomes" id="UP000197424">
    <property type="component" value="Chromosome"/>
</dbReference>
<proteinExistence type="predicted"/>
<reference evidence="3" key="1">
    <citation type="submission" date="2017-06" db="EMBL/GenBank/DDBJ databases">
        <title>Whole genome sequence of Laribacter hongkongensis LHGZ1.</title>
        <authorList>
            <person name="Chen D."/>
            <person name="Wu H."/>
            <person name="Chen J."/>
        </authorList>
    </citation>
    <scope>NUCLEOTIDE SEQUENCE [LARGE SCALE GENOMIC DNA]</scope>
    <source>
        <strain evidence="3">LHGZ1</strain>
    </source>
</reference>
<dbReference type="AlphaFoldDB" id="A0A248LKT3"/>
<name>A0A248LKT3_9NEIS</name>
<sequence length="113" mass="12247">MPTSMSPEHKNAGNQEIGRSRSSAGDQNACITALDNNLRLILTGGENADISRAEALIKATSVQIVIANKGNNSHSLRKLSNKPALRQRSLLTGIDRSHDMLTWPPDHKGAHTR</sequence>
<dbReference type="RefSeq" id="WP_088860928.1">
    <property type="nucleotide sequence ID" value="NZ_CP022115.1"/>
</dbReference>
<organism evidence="2 3">
    <name type="scientific">Laribacter hongkongensis</name>
    <dbReference type="NCBI Taxonomy" id="168471"/>
    <lineage>
        <taxon>Bacteria</taxon>
        <taxon>Pseudomonadati</taxon>
        <taxon>Pseudomonadota</taxon>
        <taxon>Betaproteobacteria</taxon>
        <taxon>Neisseriales</taxon>
        <taxon>Aquaspirillaceae</taxon>
        <taxon>Laribacter</taxon>
    </lineage>
</organism>
<gene>
    <name evidence="2" type="ORF">LHGZ1_1942</name>
</gene>
<evidence type="ECO:0000256" key="1">
    <source>
        <dbReference type="SAM" id="MobiDB-lite"/>
    </source>
</evidence>